<name>A0A1I2J6Y1_9ACTN</name>
<dbReference type="STRING" id="35752.SAMN05421541_111251"/>
<accession>A0A1I2J6Y1</accession>
<organism evidence="1 2">
    <name type="scientific">Actinoplanes philippinensis</name>
    <dbReference type="NCBI Taxonomy" id="35752"/>
    <lineage>
        <taxon>Bacteria</taxon>
        <taxon>Bacillati</taxon>
        <taxon>Actinomycetota</taxon>
        <taxon>Actinomycetes</taxon>
        <taxon>Micromonosporales</taxon>
        <taxon>Micromonosporaceae</taxon>
        <taxon>Actinoplanes</taxon>
    </lineage>
</organism>
<dbReference type="RefSeq" id="WP_093619166.1">
    <property type="nucleotide sequence ID" value="NZ_BOMT01000060.1"/>
</dbReference>
<dbReference type="OrthoDB" id="3295447at2"/>
<dbReference type="Proteomes" id="UP000199645">
    <property type="component" value="Unassembled WGS sequence"/>
</dbReference>
<gene>
    <name evidence="1" type="ORF">SAMN05421541_111251</name>
</gene>
<keyword evidence="2" id="KW-1185">Reference proteome</keyword>
<dbReference type="AlphaFoldDB" id="A0A1I2J6Y1"/>
<reference evidence="1 2" key="1">
    <citation type="submission" date="2016-10" db="EMBL/GenBank/DDBJ databases">
        <authorList>
            <person name="de Groot N.N."/>
        </authorList>
    </citation>
    <scope>NUCLEOTIDE SEQUENCE [LARGE SCALE GENOMIC DNA]</scope>
    <source>
        <strain evidence="1 2">DSM 43019</strain>
    </source>
</reference>
<dbReference type="EMBL" id="FONV01000011">
    <property type="protein sequence ID" value="SFF48977.1"/>
    <property type="molecule type" value="Genomic_DNA"/>
</dbReference>
<sequence length="166" mass="18807">MSLGERLQAMRVQVSTPNHEMSAALHGRDGIALSFAPGWYEQCRDTDLERGLRSLAKLLWVARTREYWRILSRHSGRPITAESPAISPRDITYRENRDGLVATASTPDGRIVFSVEGMRSWTVLIRPGTVHTLSEHEFIAAVERTVSELIQDQYRKIAQLKDSIYG</sequence>
<evidence type="ECO:0000313" key="1">
    <source>
        <dbReference type="EMBL" id="SFF48977.1"/>
    </source>
</evidence>
<proteinExistence type="predicted"/>
<evidence type="ECO:0000313" key="2">
    <source>
        <dbReference type="Proteomes" id="UP000199645"/>
    </source>
</evidence>
<protein>
    <submittedName>
        <fullName evidence="1">Uncharacterized protein</fullName>
    </submittedName>
</protein>